<accession>A0A0N9Y599</accession>
<keyword evidence="2" id="KW-1185">Reference proteome</keyword>
<sequence>MSREYMRLLPGEVVDAAEEYGVAVTERFALVAIRRHEFRHVKVGRTRYTTPEWVKEWLDGLPYVPPKPQTDQADQQVLAQ</sequence>
<reference evidence="1 2" key="1">
    <citation type="journal article" date="2015" name="MBio">
        <title>Enzymatic Degradation of Phenazines Can Generate Energy and Protect Sensitive Organisms from Toxicity.</title>
        <authorList>
            <person name="Costa K.C."/>
            <person name="Bergkessel M."/>
            <person name="Saunders S."/>
            <person name="Korlach J."/>
            <person name="Newman D.K."/>
        </authorList>
    </citation>
    <scope>NUCLEOTIDE SEQUENCE [LARGE SCALE GENOMIC DNA]</scope>
    <source>
        <strain evidence="1 2">CT6</strain>
    </source>
</reference>
<dbReference type="RefSeq" id="WP_054600980.1">
    <property type="nucleotide sequence ID" value="NZ_CP011269.1"/>
</dbReference>
<dbReference type="AlphaFoldDB" id="A0A0N9Y599"/>
<protein>
    <submittedName>
        <fullName evidence="1">Uncharacterized protein</fullName>
    </submittedName>
</protein>
<proteinExistence type="predicted"/>
<name>A0A0N9Y599_MYCFO</name>
<gene>
    <name evidence="1" type="ORF">XA26_06110</name>
</gene>
<organism evidence="1 2">
    <name type="scientific">Mycolicibacterium fortuitum</name>
    <name type="common">Mycobacterium fortuitum</name>
    <dbReference type="NCBI Taxonomy" id="1766"/>
    <lineage>
        <taxon>Bacteria</taxon>
        <taxon>Bacillati</taxon>
        <taxon>Actinomycetota</taxon>
        <taxon>Actinomycetes</taxon>
        <taxon>Mycobacteriales</taxon>
        <taxon>Mycobacteriaceae</taxon>
        <taxon>Mycolicibacterium</taxon>
    </lineage>
</organism>
<dbReference type="EMBL" id="CP011269">
    <property type="protein sequence ID" value="ALI24472.1"/>
    <property type="molecule type" value="Genomic_DNA"/>
</dbReference>
<evidence type="ECO:0000313" key="2">
    <source>
        <dbReference type="Proteomes" id="UP000057134"/>
    </source>
</evidence>
<dbReference type="PATRIC" id="fig|1766.6.peg.603"/>
<evidence type="ECO:0000313" key="1">
    <source>
        <dbReference type="EMBL" id="ALI24472.1"/>
    </source>
</evidence>
<dbReference type="Proteomes" id="UP000057134">
    <property type="component" value="Chromosome"/>
</dbReference>
<dbReference type="STRING" id="1766.XA26_06110"/>
<dbReference type="KEGG" id="mft:XA26_06110"/>